<sequence>MTEVRTAHTAQLDEGELKALRSLLDAAFDGGFTDTDWDHTLGGVHAVVWEAGEPVAHGAVVQRRLLHGGRALRTGYLEGVAVRPDRRGRGHGASVMAALEAVVRGAYVLGALSAAGGSGAFYEARGWQRWQGRTCVLTPSGMERTPEDDESVHVLALPTSVDPKGVLVCEWRDGDVW</sequence>
<dbReference type="InterPro" id="IPR000182">
    <property type="entry name" value="GNAT_dom"/>
</dbReference>
<evidence type="ECO:0000313" key="3">
    <source>
        <dbReference type="Proteomes" id="UP001167160"/>
    </source>
</evidence>
<dbReference type="InterPro" id="IPR016181">
    <property type="entry name" value="Acyl_CoA_acyltransferase"/>
</dbReference>
<name>A0ABT0X5F2_9ACTN</name>
<dbReference type="CDD" id="cd04301">
    <property type="entry name" value="NAT_SF"/>
    <property type="match status" value="1"/>
</dbReference>
<dbReference type="SUPFAM" id="SSF55729">
    <property type="entry name" value="Acyl-CoA N-acyltransferases (Nat)"/>
    <property type="match status" value="1"/>
</dbReference>
<dbReference type="PROSITE" id="PS51186">
    <property type="entry name" value="GNAT"/>
    <property type="match status" value="1"/>
</dbReference>
<evidence type="ECO:0000259" key="1">
    <source>
        <dbReference type="PROSITE" id="PS51186"/>
    </source>
</evidence>
<protein>
    <submittedName>
        <fullName evidence="2">GNAT family N-acetyltransferase</fullName>
    </submittedName>
</protein>
<keyword evidence="3" id="KW-1185">Reference proteome</keyword>
<reference evidence="2" key="1">
    <citation type="journal article" date="2023" name="Int. J. Syst. Evol. Microbiol.">
        <title>Streptomyces meridianus sp. nov. isolated from brackish water of the Tagus estuary in Alcochete, Portugal.</title>
        <authorList>
            <person name="Santos J.D.N."/>
            <person name="Klimek D."/>
            <person name="Calusinska M."/>
            <person name="Lobo Da Cunha A."/>
            <person name="Catita J."/>
            <person name="Goncalves H."/>
            <person name="Gonzalez I."/>
            <person name="Reyes F."/>
            <person name="Lage O.M."/>
        </authorList>
    </citation>
    <scope>NUCLEOTIDE SEQUENCE</scope>
    <source>
        <strain evidence="2">MTZ3.1</strain>
    </source>
</reference>
<evidence type="ECO:0000313" key="2">
    <source>
        <dbReference type="EMBL" id="MCM2577009.1"/>
    </source>
</evidence>
<dbReference type="Proteomes" id="UP001167160">
    <property type="component" value="Unassembled WGS sequence"/>
</dbReference>
<dbReference type="Gene3D" id="3.40.630.30">
    <property type="match status" value="1"/>
</dbReference>
<accession>A0ABT0X5F2</accession>
<dbReference type="EMBL" id="JAMQGM010000014">
    <property type="protein sequence ID" value="MCM2577009.1"/>
    <property type="molecule type" value="Genomic_DNA"/>
</dbReference>
<dbReference type="Pfam" id="PF13527">
    <property type="entry name" value="Acetyltransf_9"/>
    <property type="match status" value="1"/>
</dbReference>
<comment type="caution">
    <text evidence="2">The sequence shown here is derived from an EMBL/GenBank/DDBJ whole genome shotgun (WGS) entry which is preliminary data.</text>
</comment>
<proteinExistence type="predicted"/>
<gene>
    <name evidence="2" type="ORF">M1E25_06520</name>
</gene>
<organism evidence="2 3">
    <name type="scientific">Streptomyces meridianus</name>
    <dbReference type="NCBI Taxonomy" id="2938945"/>
    <lineage>
        <taxon>Bacteria</taxon>
        <taxon>Bacillati</taxon>
        <taxon>Actinomycetota</taxon>
        <taxon>Actinomycetes</taxon>
        <taxon>Kitasatosporales</taxon>
        <taxon>Streptomycetaceae</taxon>
        <taxon>Streptomyces</taxon>
    </lineage>
</organism>
<feature type="domain" description="N-acetyltransferase" evidence="1">
    <location>
        <begin position="7"/>
        <end position="147"/>
    </location>
</feature>